<dbReference type="GO" id="GO:0004066">
    <property type="term" value="F:asparagine synthase (glutamine-hydrolyzing) activity"/>
    <property type="evidence" value="ECO:0007669"/>
    <property type="project" value="UniProtKB-EC"/>
</dbReference>
<dbReference type="GO" id="GO:0005524">
    <property type="term" value="F:ATP binding"/>
    <property type="evidence" value="ECO:0007669"/>
    <property type="project" value="UniProtKB-KW"/>
</dbReference>
<dbReference type="PIRSF" id="PIRSF001589">
    <property type="entry name" value="Asn_synthetase_glu-h"/>
    <property type="match status" value="1"/>
</dbReference>
<dbReference type="SUPFAM" id="SSF56235">
    <property type="entry name" value="N-terminal nucleophile aminohydrolases (Ntn hydrolases)"/>
    <property type="match status" value="1"/>
</dbReference>
<dbReference type="RefSeq" id="WP_145187318.1">
    <property type="nucleotide sequence ID" value="NZ_CP036290.1"/>
</dbReference>
<evidence type="ECO:0000259" key="11">
    <source>
        <dbReference type="PROSITE" id="PS51278"/>
    </source>
</evidence>
<gene>
    <name evidence="12" type="primary">asnB_1</name>
    <name evidence="12" type="ORF">Pla163_20430</name>
</gene>
<feature type="binding site" evidence="9">
    <location>
        <begin position="363"/>
        <end position="364"/>
    </location>
    <ligand>
        <name>ATP</name>
        <dbReference type="ChEBI" id="CHEBI:30616"/>
    </ligand>
</feature>
<dbReference type="EC" id="6.3.5.4" evidence="3"/>
<organism evidence="12 13">
    <name type="scientific">Rohdeia mirabilis</name>
    <dbReference type="NCBI Taxonomy" id="2528008"/>
    <lineage>
        <taxon>Bacteria</taxon>
        <taxon>Pseudomonadati</taxon>
        <taxon>Planctomycetota</taxon>
        <taxon>Planctomycetia</taxon>
        <taxon>Planctomycetia incertae sedis</taxon>
        <taxon>Rohdeia</taxon>
    </lineage>
</organism>
<reference evidence="12 13" key="1">
    <citation type="submission" date="2019-02" db="EMBL/GenBank/DDBJ databases">
        <title>Deep-cultivation of Planctomycetes and their phenomic and genomic characterization uncovers novel biology.</title>
        <authorList>
            <person name="Wiegand S."/>
            <person name="Jogler M."/>
            <person name="Boedeker C."/>
            <person name="Pinto D."/>
            <person name="Vollmers J."/>
            <person name="Rivas-Marin E."/>
            <person name="Kohn T."/>
            <person name="Peeters S.H."/>
            <person name="Heuer A."/>
            <person name="Rast P."/>
            <person name="Oberbeckmann S."/>
            <person name="Bunk B."/>
            <person name="Jeske O."/>
            <person name="Meyerdierks A."/>
            <person name="Storesund J.E."/>
            <person name="Kallscheuer N."/>
            <person name="Luecker S."/>
            <person name="Lage O.M."/>
            <person name="Pohl T."/>
            <person name="Merkel B.J."/>
            <person name="Hornburger P."/>
            <person name="Mueller R.-W."/>
            <person name="Bruemmer F."/>
            <person name="Labrenz M."/>
            <person name="Spormann A.M."/>
            <person name="Op den Camp H."/>
            <person name="Overmann J."/>
            <person name="Amann R."/>
            <person name="Jetten M.S.M."/>
            <person name="Mascher T."/>
            <person name="Medema M.H."/>
            <person name="Devos D.P."/>
            <person name="Kaster A.-K."/>
            <person name="Ovreas L."/>
            <person name="Rohde M."/>
            <person name="Galperin M.Y."/>
            <person name="Jogler C."/>
        </authorList>
    </citation>
    <scope>NUCLEOTIDE SEQUENCE [LARGE SCALE GENOMIC DNA]</scope>
    <source>
        <strain evidence="12 13">Pla163</strain>
    </source>
</reference>
<evidence type="ECO:0000256" key="8">
    <source>
        <dbReference type="PIRSR" id="PIRSR001589-1"/>
    </source>
</evidence>
<dbReference type="OrthoDB" id="9763290at2"/>
<comment type="similarity">
    <text evidence="2">Belongs to the asparagine synthetase family.</text>
</comment>
<evidence type="ECO:0000256" key="6">
    <source>
        <dbReference type="ARBA" id="ARBA00022962"/>
    </source>
</evidence>
<evidence type="ECO:0000256" key="5">
    <source>
        <dbReference type="ARBA" id="ARBA00022840"/>
    </source>
</evidence>
<dbReference type="Pfam" id="PF13537">
    <property type="entry name" value="GATase_7"/>
    <property type="match status" value="1"/>
</dbReference>
<dbReference type="GO" id="GO:0005829">
    <property type="term" value="C:cytosol"/>
    <property type="evidence" value="ECO:0007669"/>
    <property type="project" value="TreeGrafter"/>
</dbReference>
<keyword evidence="5 9" id="KW-0067">ATP-binding</keyword>
<feature type="binding site" evidence="9">
    <location>
        <position position="100"/>
    </location>
    <ligand>
        <name>L-glutamine</name>
        <dbReference type="ChEBI" id="CHEBI:58359"/>
    </ligand>
</feature>
<dbReference type="CDD" id="cd01991">
    <property type="entry name" value="Asn_synthase_B_C"/>
    <property type="match status" value="1"/>
</dbReference>
<proteinExistence type="inferred from homology"/>
<dbReference type="GO" id="GO:0006529">
    <property type="term" value="P:asparagine biosynthetic process"/>
    <property type="evidence" value="ECO:0007669"/>
    <property type="project" value="UniProtKB-KW"/>
</dbReference>
<dbReference type="EMBL" id="CP036290">
    <property type="protein sequence ID" value="QDU84924.1"/>
    <property type="molecule type" value="Genomic_DNA"/>
</dbReference>
<evidence type="ECO:0000313" key="13">
    <source>
        <dbReference type="Proteomes" id="UP000319342"/>
    </source>
</evidence>
<evidence type="ECO:0000313" key="12">
    <source>
        <dbReference type="EMBL" id="QDU84924.1"/>
    </source>
</evidence>
<dbReference type="InterPro" id="IPR006426">
    <property type="entry name" value="Asn_synth_AEB"/>
</dbReference>
<dbReference type="InterPro" id="IPR017932">
    <property type="entry name" value="GATase_2_dom"/>
</dbReference>
<evidence type="ECO:0000256" key="9">
    <source>
        <dbReference type="PIRSR" id="PIRSR001589-2"/>
    </source>
</evidence>
<feature type="active site" description="For GATase activity" evidence="8">
    <location>
        <position position="2"/>
    </location>
</feature>
<keyword evidence="8" id="KW-0028">Amino-acid biosynthesis</keyword>
<dbReference type="Pfam" id="PF00733">
    <property type="entry name" value="Asn_synthase"/>
    <property type="match status" value="1"/>
</dbReference>
<keyword evidence="13" id="KW-1185">Reference proteome</keyword>
<dbReference type="NCBIfam" id="TIGR01536">
    <property type="entry name" value="asn_synth_AEB"/>
    <property type="match status" value="1"/>
</dbReference>
<accession>A0A518D0D3</accession>
<comment type="pathway">
    <text evidence="1">Amino-acid biosynthesis; L-asparagine biosynthesis; L-asparagine from L-aspartate (L-Gln route): step 1/1.</text>
</comment>
<dbReference type="Gene3D" id="3.40.50.620">
    <property type="entry name" value="HUPs"/>
    <property type="match status" value="1"/>
</dbReference>
<evidence type="ECO:0000256" key="7">
    <source>
        <dbReference type="ARBA" id="ARBA00048741"/>
    </source>
</evidence>
<evidence type="ECO:0000256" key="10">
    <source>
        <dbReference type="PIRSR" id="PIRSR001589-3"/>
    </source>
</evidence>
<dbReference type="Gene3D" id="3.60.20.10">
    <property type="entry name" value="Glutamine Phosphoribosylpyrophosphate, subunit 1, domain 1"/>
    <property type="match status" value="1"/>
</dbReference>
<evidence type="ECO:0000256" key="4">
    <source>
        <dbReference type="ARBA" id="ARBA00022741"/>
    </source>
</evidence>
<feature type="binding site" evidence="9">
    <location>
        <position position="291"/>
    </location>
    <ligand>
        <name>ATP</name>
        <dbReference type="ChEBI" id="CHEBI:30616"/>
    </ligand>
</feature>
<dbReference type="AlphaFoldDB" id="A0A518D0D3"/>
<dbReference type="InterPro" id="IPR033738">
    <property type="entry name" value="AsnB_N"/>
</dbReference>
<evidence type="ECO:0000256" key="3">
    <source>
        <dbReference type="ARBA" id="ARBA00012737"/>
    </source>
</evidence>
<dbReference type="PANTHER" id="PTHR43284">
    <property type="entry name" value="ASPARAGINE SYNTHETASE (GLUTAMINE-HYDROLYZING)"/>
    <property type="match status" value="1"/>
</dbReference>
<feature type="site" description="Important for beta-aspartyl-AMP intermediate formation" evidence="10">
    <location>
        <position position="365"/>
    </location>
</feature>
<feature type="domain" description="Glutamine amidotransferase type-2" evidence="11">
    <location>
        <begin position="2"/>
        <end position="215"/>
    </location>
</feature>
<keyword evidence="8" id="KW-0061">Asparagine biosynthesis</keyword>
<protein>
    <recommendedName>
        <fullName evidence="3">asparagine synthase (glutamine-hydrolyzing)</fullName>
        <ecNumber evidence="3">6.3.5.4</ecNumber>
    </recommendedName>
</protein>
<keyword evidence="12" id="KW-0436">Ligase</keyword>
<keyword evidence="4 9" id="KW-0547">Nucleotide-binding</keyword>
<name>A0A518D0D3_9BACT</name>
<sequence length="632" mass="69866">MCGYIGVAFAVGSTPPEAGLLDRARETLSHRGPDDGRTVLGRGGALAFRRLSIIDLEGGAQPFSLEDGALISCTNGEIYNHVELRRGLEARGTTFRSHSDCEVVPNLYRERGADFASSLIGMFASCVIDASSGRTKAVLVRDRLGIKPMFWCVSDGRLWFASEPKALLAAGVGRRRLRARSLVDFLCHGYVDGPESAWDGIGRLEPGCRLEWEEGWDAPRITRWWSPPTEPADEAPERLSERLLELFDTVVADRMVADVPLGAFLSGGVDSTAVVDAMVRRAKDPVIACSVGFRERSHDELDLARSTAKRLGLVHHTSVLEPEPAAQLDELAWFFDEPHADPSDVPTLLVSRAAREHVTVALSGDGGDEIFGGYRRYVHDVAENRLRRSIGPLGRGLAGFAGGLYPKLDRAPRWLRGKTFLTNLGDDPARAYHRSVSQLALGDVHAVLATDLARELVAHDPFERWATAYRRPNTDDTLFRAQFADFATQLPEQILTKVDRASMGVGLEVRVPILDHRFVEAHLVLPANHKVVSGRGKHALREALRQRLPSEILDGTKRGFDTPLRPWLAGPLAATARRAVNELPETWFDRRALTTALEDHVRGARDHGRLLWSLIVLEHWRTRHAVEESLAD</sequence>
<dbReference type="SUPFAM" id="SSF52402">
    <property type="entry name" value="Adenine nucleotide alpha hydrolases-like"/>
    <property type="match status" value="1"/>
</dbReference>
<dbReference type="InterPro" id="IPR001962">
    <property type="entry name" value="Asn_synthase"/>
</dbReference>
<dbReference type="CDD" id="cd00712">
    <property type="entry name" value="AsnB"/>
    <property type="match status" value="1"/>
</dbReference>
<evidence type="ECO:0000256" key="1">
    <source>
        <dbReference type="ARBA" id="ARBA00005187"/>
    </source>
</evidence>
<comment type="catalytic activity">
    <reaction evidence="7">
        <text>L-aspartate + L-glutamine + ATP + H2O = L-asparagine + L-glutamate + AMP + diphosphate + H(+)</text>
        <dbReference type="Rhea" id="RHEA:12228"/>
        <dbReference type="ChEBI" id="CHEBI:15377"/>
        <dbReference type="ChEBI" id="CHEBI:15378"/>
        <dbReference type="ChEBI" id="CHEBI:29985"/>
        <dbReference type="ChEBI" id="CHEBI:29991"/>
        <dbReference type="ChEBI" id="CHEBI:30616"/>
        <dbReference type="ChEBI" id="CHEBI:33019"/>
        <dbReference type="ChEBI" id="CHEBI:58048"/>
        <dbReference type="ChEBI" id="CHEBI:58359"/>
        <dbReference type="ChEBI" id="CHEBI:456215"/>
        <dbReference type="EC" id="6.3.5.4"/>
    </reaction>
</comment>
<dbReference type="Proteomes" id="UP000319342">
    <property type="component" value="Chromosome"/>
</dbReference>
<dbReference type="PROSITE" id="PS51278">
    <property type="entry name" value="GATASE_TYPE_2"/>
    <property type="match status" value="1"/>
</dbReference>
<dbReference type="PANTHER" id="PTHR43284:SF1">
    <property type="entry name" value="ASPARAGINE SYNTHETASE"/>
    <property type="match status" value="1"/>
</dbReference>
<dbReference type="InterPro" id="IPR014729">
    <property type="entry name" value="Rossmann-like_a/b/a_fold"/>
</dbReference>
<dbReference type="InterPro" id="IPR029055">
    <property type="entry name" value="Ntn_hydrolases_N"/>
</dbReference>
<evidence type="ECO:0000256" key="2">
    <source>
        <dbReference type="ARBA" id="ARBA00005752"/>
    </source>
</evidence>
<dbReference type="InterPro" id="IPR051786">
    <property type="entry name" value="ASN_synthetase/amidase"/>
</dbReference>
<keyword evidence="6 8" id="KW-0315">Glutamine amidotransferase</keyword>